<evidence type="ECO:0000313" key="1">
    <source>
        <dbReference type="EMBL" id="GGK76002.1"/>
    </source>
</evidence>
<dbReference type="Proteomes" id="UP000656042">
    <property type="component" value="Unassembled WGS sequence"/>
</dbReference>
<organism evidence="1 2">
    <name type="scientific">Mangrovihabitans endophyticus</name>
    <dbReference type="NCBI Taxonomy" id="1751298"/>
    <lineage>
        <taxon>Bacteria</taxon>
        <taxon>Bacillati</taxon>
        <taxon>Actinomycetota</taxon>
        <taxon>Actinomycetes</taxon>
        <taxon>Micromonosporales</taxon>
        <taxon>Micromonosporaceae</taxon>
        <taxon>Mangrovihabitans</taxon>
    </lineage>
</organism>
<dbReference type="PANTHER" id="PTHR31793">
    <property type="entry name" value="4-HYDROXYBENZOYL-COA THIOESTERASE FAMILY MEMBER"/>
    <property type="match status" value="1"/>
</dbReference>
<reference evidence="1" key="1">
    <citation type="journal article" date="2014" name="Int. J. Syst. Evol. Microbiol.">
        <title>Complete genome sequence of Corynebacterium casei LMG S-19264T (=DSM 44701T), isolated from a smear-ripened cheese.</title>
        <authorList>
            <consortium name="US DOE Joint Genome Institute (JGI-PGF)"/>
            <person name="Walter F."/>
            <person name="Albersmeier A."/>
            <person name="Kalinowski J."/>
            <person name="Ruckert C."/>
        </authorList>
    </citation>
    <scope>NUCLEOTIDE SEQUENCE</scope>
    <source>
        <strain evidence="1">CGMCC 4.7299</strain>
    </source>
</reference>
<dbReference type="RefSeq" id="WP_189077562.1">
    <property type="nucleotide sequence ID" value="NZ_BMMX01000001.1"/>
</dbReference>
<dbReference type="SUPFAM" id="SSF54637">
    <property type="entry name" value="Thioesterase/thiol ester dehydrase-isomerase"/>
    <property type="match status" value="1"/>
</dbReference>
<reference evidence="1" key="2">
    <citation type="submission" date="2020-09" db="EMBL/GenBank/DDBJ databases">
        <authorList>
            <person name="Sun Q."/>
            <person name="Zhou Y."/>
        </authorList>
    </citation>
    <scope>NUCLEOTIDE SEQUENCE</scope>
    <source>
        <strain evidence="1">CGMCC 4.7299</strain>
    </source>
</reference>
<proteinExistence type="predicted"/>
<name>A0A8J3BTE9_9ACTN</name>
<sequence length="138" mass="15608">MTFTVDFTVRAYETDRMGHLNTIVYMQYAEHARWELLRAAGLRQSELLAGGVGPVNLETTVRFHKELLAGDHVRVSCRFVWGSGKSFRTEQSFRTPADELVAEVIGVGGLLDLSRRRLIADPAQRFRSLADKPELMDL</sequence>
<comment type="caution">
    <text evidence="1">The sequence shown here is derived from an EMBL/GenBank/DDBJ whole genome shotgun (WGS) entry which is preliminary data.</text>
</comment>
<dbReference type="InterPro" id="IPR050563">
    <property type="entry name" value="4-hydroxybenzoyl-CoA_TE"/>
</dbReference>
<dbReference type="EMBL" id="BMMX01000001">
    <property type="protein sequence ID" value="GGK76002.1"/>
    <property type="molecule type" value="Genomic_DNA"/>
</dbReference>
<keyword evidence="2" id="KW-1185">Reference proteome</keyword>
<dbReference type="Gene3D" id="3.10.129.10">
    <property type="entry name" value="Hotdog Thioesterase"/>
    <property type="match status" value="1"/>
</dbReference>
<dbReference type="Pfam" id="PF13279">
    <property type="entry name" value="4HBT_2"/>
    <property type="match status" value="1"/>
</dbReference>
<accession>A0A8J3BTE9</accession>
<dbReference type="GO" id="GO:0047617">
    <property type="term" value="F:fatty acyl-CoA hydrolase activity"/>
    <property type="evidence" value="ECO:0007669"/>
    <property type="project" value="TreeGrafter"/>
</dbReference>
<dbReference type="AlphaFoldDB" id="A0A8J3BTE9"/>
<dbReference type="PANTHER" id="PTHR31793:SF24">
    <property type="entry name" value="LONG-CHAIN ACYL-COA THIOESTERASE FADM"/>
    <property type="match status" value="1"/>
</dbReference>
<gene>
    <name evidence="1" type="ORF">GCM10012284_07490</name>
</gene>
<dbReference type="CDD" id="cd00586">
    <property type="entry name" value="4HBT"/>
    <property type="match status" value="1"/>
</dbReference>
<dbReference type="InterPro" id="IPR029069">
    <property type="entry name" value="HotDog_dom_sf"/>
</dbReference>
<evidence type="ECO:0000313" key="2">
    <source>
        <dbReference type="Proteomes" id="UP000656042"/>
    </source>
</evidence>
<protein>
    <submittedName>
        <fullName evidence="1">Thioesterase</fullName>
    </submittedName>
</protein>